<comment type="caution">
    <text evidence="2">The sequence shown here is derived from an EMBL/GenBank/DDBJ whole genome shotgun (WGS) entry which is preliminary data.</text>
</comment>
<evidence type="ECO:0000256" key="1">
    <source>
        <dbReference type="SAM" id="MobiDB-lite"/>
    </source>
</evidence>
<reference evidence="2 3" key="1">
    <citation type="submission" date="2017-12" db="EMBL/GenBank/DDBJ databases">
        <authorList>
            <person name="Hurst M.R.H."/>
        </authorList>
    </citation>
    <scope>NUCLEOTIDE SEQUENCE [LARGE SCALE GENOMIC DNA]</scope>
    <source>
        <strain evidence="2 3">SY-3-19</strain>
    </source>
</reference>
<accession>A0A2S7K6F5</accession>
<dbReference type="EMBL" id="PJCH01000005">
    <property type="protein sequence ID" value="PQA88072.1"/>
    <property type="molecule type" value="Genomic_DNA"/>
</dbReference>
<evidence type="ECO:0000313" key="3">
    <source>
        <dbReference type="Proteomes" id="UP000239504"/>
    </source>
</evidence>
<feature type="compositionally biased region" description="Basic and acidic residues" evidence="1">
    <location>
        <begin position="154"/>
        <end position="169"/>
    </location>
</feature>
<organism evidence="2 3">
    <name type="scientific">Hyphococcus luteus</name>
    <dbReference type="NCBI Taxonomy" id="2058213"/>
    <lineage>
        <taxon>Bacteria</taxon>
        <taxon>Pseudomonadati</taxon>
        <taxon>Pseudomonadota</taxon>
        <taxon>Alphaproteobacteria</taxon>
        <taxon>Parvularculales</taxon>
        <taxon>Parvularculaceae</taxon>
        <taxon>Hyphococcus</taxon>
    </lineage>
</organism>
<dbReference type="RefSeq" id="WP_104829317.1">
    <property type="nucleotide sequence ID" value="NZ_PJCH01000005.1"/>
</dbReference>
<dbReference type="AlphaFoldDB" id="A0A2S7K6F5"/>
<protein>
    <submittedName>
        <fullName evidence="2">Uncharacterized protein</fullName>
    </submittedName>
</protein>
<keyword evidence="3" id="KW-1185">Reference proteome</keyword>
<name>A0A2S7K6F5_9PROT</name>
<sequence length="187" mass="19157">MIGINSANIASALIGQSRAAFAPAASGRPGAPAGAPAVIVDVSGNAKPEPEGYELFKIKQAKSLTDKQIEVAMDLVETGASFEEALAKVDVAGIVSGAHKLNGLLKAESALADEVEKANQEDAKKETAALERGEKEAAKDILDDAVDAADEAEETKKADDTVDLDKIAEEADADAEEARAEAAAADA</sequence>
<feature type="region of interest" description="Disordered" evidence="1">
    <location>
        <begin position="150"/>
        <end position="187"/>
    </location>
</feature>
<proteinExistence type="predicted"/>
<dbReference type="Proteomes" id="UP000239504">
    <property type="component" value="Unassembled WGS sequence"/>
</dbReference>
<gene>
    <name evidence="2" type="ORF">CW354_07025</name>
</gene>
<evidence type="ECO:0000313" key="2">
    <source>
        <dbReference type="EMBL" id="PQA88072.1"/>
    </source>
</evidence>